<evidence type="ECO:0000313" key="2">
    <source>
        <dbReference type="EMBL" id="GIY08026.1"/>
    </source>
</evidence>
<gene>
    <name evidence="2" type="ORF">CDAR_63631</name>
</gene>
<evidence type="ECO:0000313" key="3">
    <source>
        <dbReference type="Proteomes" id="UP001054837"/>
    </source>
</evidence>
<protein>
    <submittedName>
        <fullName evidence="2">Uncharacterized protein</fullName>
    </submittedName>
</protein>
<proteinExistence type="predicted"/>
<name>A0AAV4QGH5_9ARAC</name>
<dbReference type="EMBL" id="BPLQ01004429">
    <property type="protein sequence ID" value="GIY08026.1"/>
    <property type="molecule type" value="Genomic_DNA"/>
</dbReference>
<organism evidence="2 3">
    <name type="scientific">Caerostris darwini</name>
    <dbReference type="NCBI Taxonomy" id="1538125"/>
    <lineage>
        <taxon>Eukaryota</taxon>
        <taxon>Metazoa</taxon>
        <taxon>Ecdysozoa</taxon>
        <taxon>Arthropoda</taxon>
        <taxon>Chelicerata</taxon>
        <taxon>Arachnida</taxon>
        <taxon>Araneae</taxon>
        <taxon>Araneomorphae</taxon>
        <taxon>Entelegynae</taxon>
        <taxon>Araneoidea</taxon>
        <taxon>Araneidae</taxon>
        <taxon>Caerostris</taxon>
    </lineage>
</organism>
<comment type="caution">
    <text evidence="2">The sequence shown here is derived from an EMBL/GenBank/DDBJ whole genome shotgun (WGS) entry which is preliminary data.</text>
</comment>
<evidence type="ECO:0000256" key="1">
    <source>
        <dbReference type="SAM" id="MobiDB-lite"/>
    </source>
</evidence>
<reference evidence="2 3" key="1">
    <citation type="submission" date="2021-06" db="EMBL/GenBank/DDBJ databases">
        <title>Caerostris darwini draft genome.</title>
        <authorList>
            <person name="Kono N."/>
            <person name="Arakawa K."/>
        </authorList>
    </citation>
    <scope>NUCLEOTIDE SEQUENCE [LARGE SCALE GENOMIC DNA]</scope>
</reference>
<accession>A0AAV4QGH5</accession>
<feature type="compositionally biased region" description="Basic and acidic residues" evidence="1">
    <location>
        <begin position="46"/>
        <end position="70"/>
    </location>
</feature>
<feature type="region of interest" description="Disordered" evidence="1">
    <location>
        <begin position="28"/>
        <end position="103"/>
    </location>
</feature>
<keyword evidence="3" id="KW-1185">Reference proteome</keyword>
<dbReference type="AlphaFoldDB" id="A0AAV4QGH5"/>
<sequence length="126" mass="14416">MSHQFGFYRLHWNENLCVCRKFSDHKETQPMYGSSEARNLNCSSKLPHDATRQLENKSRKTFGGEESSKRFEKRRRIPLQNENLRAFEPKQRGSSTKKGGGGADYIHSFLTAGNLSKTNVFFVNGA</sequence>
<dbReference type="Proteomes" id="UP001054837">
    <property type="component" value="Unassembled WGS sequence"/>
</dbReference>